<proteinExistence type="predicted"/>
<dbReference type="AlphaFoldDB" id="A0AA44DK56"/>
<accession>A0AA44DK56</accession>
<evidence type="ECO:0000313" key="2">
    <source>
        <dbReference type="Proteomes" id="UP000573963"/>
    </source>
</evidence>
<name>A0AA44DK56_PARBF</name>
<reference evidence="1 2" key="1">
    <citation type="submission" date="2020-04" db="EMBL/GenBank/DDBJ databases">
        <authorList>
            <person name="Hitch T.C.A."/>
            <person name="Wylensek D."/>
            <person name="Clavel T."/>
        </authorList>
    </citation>
    <scope>NUCLEOTIDE SEQUENCE [LARGE SCALE GENOMIC DNA]</scope>
    <source>
        <strain evidence="1 2">Med78_4-601-WT-2</strain>
    </source>
</reference>
<dbReference type="RefSeq" id="WP_168931549.1">
    <property type="nucleotide sequence ID" value="NZ_JABAFD010000002.1"/>
</dbReference>
<evidence type="ECO:0000313" key="1">
    <source>
        <dbReference type="EMBL" id="NME08983.1"/>
    </source>
</evidence>
<protein>
    <recommendedName>
        <fullName evidence="3">Phage tail protein</fullName>
    </recommendedName>
</protein>
<organism evidence="1 2">
    <name type="scientific">Paraclostridium bifermentans</name>
    <name type="common">Clostridium bifermentans</name>
    <dbReference type="NCBI Taxonomy" id="1490"/>
    <lineage>
        <taxon>Bacteria</taxon>
        <taxon>Bacillati</taxon>
        <taxon>Bacillota</taxon>
        <taxon>Clostridia</taxon>
        <taxon>Peptostreptococcales</taxon>
        <taxon>Peptostreptococcaceae</taxon>
        <taxon>Paraclostridium</taxon>
    </lineage>
</organism>
<dbReference type="Proteomes" id="UP000573963">
    <property type="component" value="Unassembled WGS sequence"/>
</dbReference>
<dbReference type="EMBL" id="JABAFD010000002">
    <property type="protein sequence ID" value="NME08983.1"/>
    <property type="molecule type" value="Genomic_DNA"/>
</dbReference>
<sequence length="240" mass="27527">MFTIKAYIQIGDINSFHDLNLRMFSMDIPSINEDVEHTPVEGRNGTVTEKKGTYPDRKLSFDFDLYKRSGETIESFYNRIFEVEEWIENSPGKDIICFSNYNFKYMIKSSEKTTVPSNCICSIHTEFICDPFRYAANEQPIVLNTGTNIFYSGTVPGECNIKIYGQGNVQLTINSETLIINNINDYVELDSKLLECTDKDKLSKTRDMVGHFLVLTRGDNKISWIGNVSKIEIMPRTAFK</sequence>
<gene>
    <name evidence="1" type="ORF">HF875_05595</name>
</gene>
<comment type="caution">
    <text evidence="1">The sequence shown here is derived from an EMBL/GenBank/DDBJ whole genome shotgun (WGS) entry which is preliminary data.</text>
</comment>
<evidence type="ECO:0008006" key="3">
    <source>
        <dbReference type="Google" id="ProtNLM"/>
    </source>
</evidence>